<name>A0ABS7BJH3_9SPHN</name>
<reference evidence="2 3" key="1">
    <citation type="submission" date="2021-07" db="EMBL/GenBank/DDBJ databases">
        <title>Sphingomonas sp.</title>
        <authorList>
            <person name="Feng G."/>
            <person name="Li J."/>
            <person name="Pan M."/>
        </authorList>
    </citation>
    <scope>NUCLEOTIDE SEQUENCE [LARGE SCALE GENOMIC DNA]</scope>
    <source>
        <strain evidence="2 3">RRHST34</strain>
    </source>
</reference>
<proteinExistence type="predicted"/>
<accession>A0ABS7BJH3</accession>
<organism evidence="2 3">
    <name type="scientific">Sphingomonas citri</name>
    <dbReference type="NCBI Taxonomy" id="2862499"/>
    <lineage>
        <taxon>Bacteria</taxon>
        <taxon>Pseudomonadati</taxon>
        <taxon>Pseudomonadota</taxon>
        <taxon>Alphaproteobacteria</taxon>
        <taxon>Sphingomonadales</taxon>
        <taxon>Sphingomonadaceae</taxon>
        <taxon>Sphingomonas</taxon>
    </lineage>
</organism>
<keyword evidence="1" id="KW-0175">Coiled coil</keyword>
<sequence length="69" mass="7961">MSMIADAMKTIQSVLLLQAKVERLEDELRETRGQMKQMANAMIAIDRRVVRLETFEEMRTGRPAPRLEG</sequence>
<dbReference type="Proteomes" id="UP000759103">
    <property type="component" value="Unassembled WGS sequence"/>
</dbReference>
<feature type="coiled-coil region" evidence="1">
    <location>
        <begin position="14"/>
        <end position="41"/>
    </location>
</feature>
<dbReference type="RefSeq" id="WP_219747247.1">
    <property type="nucleotide sequence ID" value="NZ_JAHXZN010000001.1"/>
</dbReference>
<keyword evidence="3" id="KW-1185">Reference proteome</keyword>
<evidence type="ECO:0000256" key="1">
    <source>
        <dbReference type="SAM" id="Coils"/>
    </source>
</evidence>
<protein>
    <submittedName>
        <fullName evidence="2">Uncharacterized protein</fullName>
    </submittedName>
</protein>
<dbReference type="EMBL" id="JAHXZN010000001">
    <property type="protein sequence ID" value="MBW6529754.1"/>
    <property type="molecule type" value="Genomic_DNA"/>
</dbReference>
<evidence type="ECO:0000313" key="3">
    <source>
        <dbReference type="Proteomes" id="UP000759103"/>
    </source>
</evidence>
<gene>
    <name evidence="2" type="ORF">KZ820_03315</name>
</gene>
<evidence type="ECO:0000313" key="2">
    <source>
        <dbReference type="EMBL" id="MBW6529754.1"/>
    </source>
</evidence>
<comment type="caution">
    <text evidence="2">The sequence shown here is derived from an EMBL/GenBank/DDBJ whole genome shotgun (WGS) entry which is preliminary data.</text>
</comment>